<comment type="similarity">
    <text evidence="1">Belongs to the sigma-70 factor family. ECF subfamily.</text>
</comment>
<dbReference type="InterPro" id="IPR013325">
    <property type="entry name" value="RNA_pol_sigma_r2"/>
</dbReference>
<keyword evidence="2" id="KW-0805">Transcription regulation</keyword>
<dbReference type="InterPro" id="IPR013249">
    <property type="entry name" value="RNA_pol_sigma70_r4_t2"/>
</dbReference>
<dbReference type="NCBIfam" id="TIGR02937">
    <property type="entry name" value="sigma70-ECF"/>
    <property type="match status" value="1"/>
</dbReference>
<dbReference type="RefSeq" id="WP_183415357.1">
    <property type="nucleotide sequence ID" value="NZ_JACHXA010000002.1"/>
</dbReference>
<dbReference type="Gene3D" id="1.10.1740.10">
    <property type="match status" value="1"/>
</dbReference>
<evidence type="ECO:0000313" key="7">
    <source>
        <dbReference type="EMBL" id="MBB3064542.1"/>
    </source>
</evidence>
<evidence type="ECO:0000256" key="3">
    <source>
        <dbReference type="ARBA" id="ARBA00023082"/>
    </source>
</evidence>
<feature type="domain" description="RNA polymerase sigma-70 region 2" evidence="5">
    <location>
        <begin position="7"/>
        <end position="72"/>
    </location>
</feature>
<dbReference type="GO" id="GO:0003677">
    <property type="term" value="F:DNA binding"/>
    <property type="evidence" value="ECO:0007669"/>
    <property type="project" value="InterPro"/>
</dbReference>
<protein>
    <submittedName>
        <fullName evidence="7">RNA polymerase sigma-70 factor (ECF subfamily)</fullName>
    </submittedName>
</protein>
<proteinExistence type="inferred from homology"/>
<evidence type="ECO:0000256" key="1">
    <source>
        <dbReference type="ARBA" id="ARBA00010641"/>
    </source>
</evidence>
<dbReference type="GO" id="GO:0006352">
    <property type="term" value="P:DNA-templated transcription initiation"/>
    <property type="evidence" value="ECO:0007669"/>
    <property type="project" value="InterPro"/>
</dbReference>
<dbReference type="InterPro" id="IPR014284">
    <property type="entry name" value="RNA_pol_sigma-70_dom"/>
</dbReference>
<reference evidence="7 8" key="1">
    <citation type="submission" date="2020-08" db="EMBL/GenBank/DDBJ databases">
        <title>Genomic Encyclopedia of Type Strains, Phase III (KMG-III): the genomes of soil and plant-associated and newly described type strains.</title>
        <authorList>
            <person name="Whitman W."/>
        </authorList>
    </citation>
    <scope>NUCLEOTIDE SEQUENCE [LARGE SCALE GENOMIC DNA]</scope>
    <source>
        <strain evidence="7 8">CECT 8803</strain>
    </source>
</reference>
<evidence type="ECO:0000256" key="4">
    <source>
        <dbReference type="ARBA" id="ARBA00023163"/>
    </source>
</evidence>
<dbReference type="SUPFAM" id="SSF88946">
    <property type="entry name" value="Sigma2 domain of RNA polymerase sigma factors"/>
    <property type="match status" value="1"/>
</dbReference>
<evidence type="ECO:0000259" key="5">
    <source>
        <dbReference type="Pfam" id="PF04542"/>
    </source>
</evidence>
<organism evidence="7 8">
    <name type="scientific">Limibacillus halophilus</name>
    <dbReference type="NCBI Taxonomy" id="1579333"/>
    <lineage>
        <taxon>Bacteria</taxon>
        <taxon>Pseudomonadati</taxon>
        <taxon>Pseudomonadota</taxon>
        <taxon>Alphaproteobacteria</taxon>
        <taxon>Rhodospirillales</taxon>
        <taxon>Rhodovibrionaceae</taxon>
        <taxon>Limibacillus</taxon>
    </lineage>
</organism>
<accession>A0A839SQ13</accession>
<dbReference type="Pfam" id="PF08281">
    <property type="entry name" value="Sigma70_r4_2"/>
    <property type="match status" value="1"/>
</dbReference>
<dbReference type="SUPFAM" id="SSF88659">
    <property type="entry name" value="Sigma3 and sigma4 domains of RNA polymerase sigma factors"/>
    <property type="match status" value="1"/>
</dbReference>
<name>A0A839SQ13_9PROT</name>
<dbReference type="PANTHER" id="PTHR43133">
    <property type="entry name" value="RNA POLYMERASE ECF-TYPE SIGMA FACTO"/>
    <property type="match status" value="1"/>
</dbReference>
<gene>
    <name evidence="7" type="ORF">FHR98_000814</name>
</gene>
<keyword evidence="4" id="KW-0804">Transcription</keyword>
<dbReference type="InterPro" id="IPR036388">
    <property type="entry name" value="WH-like_DNA-bd_sf"/>
</dbReference>
<keyword evidence="3" id="KW-0731">Sigma factor</keyword>
<evidence type="ECO:0000313" key="8">
    <source>
        <dbReference type="Proteomes" id="UP000581135"/>
    </source>
</evidence>
<dbReference type="AlphaFoldDB" id="A0A839SQ13"/>
<dbReference type="EMBL" id="JACHXA010000002">
    <property type="protein sequence ID" value="MBB3064542.1"/>
    <property type="molecule type" value="Genomic_DNA"/>
</dbReference>
<dbReference type="Proteomes" id="UP000581135">
    <property type="component" value="Unassembled WGS sequence"/>
</dbReference>
<dbReference type="Pfam" id="PF04542">
    <property type="entry name" value="Sigma70_r2"/>
    <property type="match status" value="1"/>
</dbReference>
<dbReference type="GO" id="GO:0016987">
    <property type="term" value="F:sigma factor activity"/>
    <property type="evidence" value="ECO:0007669"/>
    <property type="project" value="UniProtKB-KW"/>
</dbReference>
<comment type="caution">
    <text evidence="7">The sequence shown here is derived from an EMBL/GenBank/DDBJ whole genome shotgun (WGS) entry which is preliminary data.</text>
</comment>
<keyword evidence="8" id="KW-1185">Reference proteome</keyword>
<evidence type="ECO:0000256" key="2">
    <source>
        <dbReference type="ARBA" id="ARBA00023015"/>
    </source>
</evidence>
<sequence length="172" mass="19779">MDLRYGIKRLLPDLMAYAQSIARDRNDAEDLVGDSVERALSARRHPDNLNALRPWMFRIIRNLFLDEVRKRKVRREFSEGLGRYLIEINNQQSDTLNDTLTRLAFGKLKQPEREILFLVDVLGMKYEEAATVLDVPSGTVMSRVSRARRTLIALIDGAHIPGLNDSRKNKSE</sequence>
<dbReference type="InterPro" id="IPR013324">
    <property type="entry name" value="RNA_pol_sigma_r3/r4-like"/>
</dbReference>
<dbReference type="InterPro" id="IPR039425">
    <property type="entry name" value="RNA_pol_sigma-70-like"/>
</dbReference>
<dbReference type="Gene3D" id="1.10.10.10">
    <property type="entry name" value="Winged helix-like DNA-binding domain superfamily/Winged helix DNA-binding domain"/>
    <property type="match status" value="1"/>
</dbReference>
<evidence type="ECO:0000259" key="6">
    <source>
        <dbReference type="Pfam" id="PF08281"/>
    </source>
</evidence>
<dbReference type="PANTHER" id="PTHR43133:SF25">
    <property type="entry name" value="RNA POLYMERASE SIGMA FACTOR RFAY-RELATED"/>
    <property type="match status" value="1"/>
</dbReference>
<dbReference type="InterPro" id="IPR007627">
    <property type="entry name" value="RNA_pol_sigma70_r2"/>
</dbReference>
<feature type="domain" description="RNA polymerase sigma factor 70 region 4 type 2" evidence="6">
    <location>
        <begin position="104"/>
        <end position="151"/>
    </location>
</feature>